<proteinExistence type="predicted"/>
<dbReference type="AlphaFoldDB" id="A0A562NKU6"/>
<gene>
    <name evidence="2" type="ORF">IQ24_02618</name>
</gene>
<keyword evidence="1" id="KW-1133">Transmembrane helix</keyword>
<accession>A0A562NKU6</accession>
<protein>
    <submittedName>
        <fullName evidence="2">Uncharacterized protein</fullName>
    </submittedName>
</protein>
<reference evidence="2 3" key="1">
    <citation type="journal article" date="2015" name="Stand. Genomic Sci.">
        <title>Genomic Encyclopedia of Bacterial and Archaeal Type Strains, Phase III: the genomes of soil and plant-associated and newly described type strains.</title>
        <authorList>
            <person name="Whitman W.B."/>
            <person name="Woyke T."/>
            <person name="Klenk H.P."/>
            <person name="Zhou Y."/>
            <person name="Lilburn T.G."/>
            <person name="Beck B.J."/>
            <person name="De Vos P."/>
            <person name="Vandamme P."/>
            <person name="Eisen J.A."/>
            <person name="Garrity G."/>
            <person name="Hugenholtz P."/>
            <person name="Kyrpides N.C."/>
        </authorList>
    </citation>
    <scope>NUCLEOTIDE SEQUENCE [LARGE SCALE GENOMIC DNA]</scope>
    <source>
        <strain evidence="2 3">CGMCC 1.5364</strain>
    </source>
</reference>
<keyword evidence="1" id="KW-0472">Membrane</keyword>
<dbReference type="EMBL" id="VLKU01000008">
    <property type="protein sequence ID" value="TWI32743.1"/>
    <property type="molecule type" value="Genomic_DNA"/>
</dbReference>
<organism evidence="2 3">
    <name type="scientific">Paracoccus sulfuroxidans</name>
    <dbReference type="NCBI Taxonomy" id="384678"/>
    <lineage>
        <taxon>Bacteria</taxon>
        <taxon>Pseudomonadati</taxon>
        <taxon>Pseudomonadota</taxon>
        <taxon>Alphaproteobacteria</taxon>
        <taxon>Rhodobacterales</taxon>
        <taxon>Paracoccaceae</taxon>
        <taxon>Paracoccus</taxon>
    </lineage>
</organism>
<comment type="caution">
    <text evidence="2">The sequence shown here is derived from an EMBL/GenBank/DDBJ whole genome shotgun (WGS) entry which is preliminary data.</text>
</comment>
<evidence type="ECO:0000313" key="2">
    <source>
        <dbReference type="EMBL" id="TWI32743.1"/>
    </source>
</evidence>
<name>A0A562NKU6_9RHOB</name>
<dbReference type="Proteomes" id="UP000316225">
    <property type="component" value="Unassembled WGS sequence"/>
</dbReference>
<dbReference type="OrthoDB" id="8520457at2"/>
<feature type="transmembrane region" description="Helical" evidence="1">
    <location>
        <begin position="260"/>
        <end position="284"/>
    </location>
</feature>
<keyword evidence="1" id="KW-0812">Transmembrane</keyword>
<sequence length="345" mass="35700">MPNVFQTSANALNGAIDVSRQIAQGGNLGFAAPQMNSVYAQGGGNLGGTNLQPYMNPYTQGVINRTMGTLQDQYKQSVNNLDAQATAAGAFGGSRHGVAQAQGAQNYYDTVANTAAGLNQQNFNQAQQGAMFDIGNRQQSNQFNAGQMQQANQINAGNQLQTRLANQGAAGNMMNTQLSAAGQLGSLSNLGFGMGQQVNAGLAQAGAQQQGLLQQLINAGRGQYGGFTGAPMAGLGAIMSAVGGAPGGGGTQTQSSSPGLLGMFSGVASGLGALGSAGLLCWVARASFGEDDGRWLKVRQWMLTKAPLWLFRAYVKHGPKLAEWIERHPASKPVFRRALSTLTGA</sequence>
<keyword evidence="3" id="KW-1185">Reference proteome</keyword>
<evidence type="ECO:0000256" key="1">
    <source>
        <dbReference type="SAM" id="Phobius"/>
    </source>
</evidence>
<evidence type="ECO:0000313" key="3">
    <source>
        <dbReference type="Proteomes" id="UP000316225"/>
    </source>
</evidence>
<dbReference type="RefSeq" id="WP_145398538.1">
    <property type="nucleotide sequence ID" value="NZ_VLKU01000008.1"/>
</dbReference>